<accession>A0A328C8R7</accession>
<dbReference type="AlphaFoldDB" id="A0A328C8R7"/>
<dbReference type="InterPro" id="IPR001950">
    <property type="entry name" value="SUI1"/>
</dbReference>
<dbReference type="SUPFAM" id="SSF55159">
    <property type="entry name" value="eIF1-like"/>
    <property type="match status" value="1"/>
</dbReference>
<evidence type="ECO:0000259" key="4">
    <source>
        <dbReference type="PROSITE" id="PS50296"/>
    </source>
</evidence>
<dbReference type="GO" id="GO:0006417">
    <property type="term" value="P:regulation of translation"/>
    <property type="evidence" value="ECO:0007669"/>
    <property type="project" value="UniProtKB-KW"/>
</dbReference>
<feature type="region of interest" description="Disordered" evidence="3">
    <location>
        <begin position="1"/>
        <end position="62"/>
    </location>
</feature>
<gene>
    <name evidence="5" type="ORF">DL240_08940</name>
</gene>
<reference evidence="5 6" key="1">
    <citation type="submission" date="2018-05" db="EMBL/GenBank/DDBJ databases">
        <title>Lujinxingia marina gen. nov. sp. nov., a new facultative anaerobic member of the class Deltaproteobacteria, and proposal of Lujinxingaceae fam. nov.</title>
        <authorList>
            <person name="Li C.-M."/>
        </authorList>
    </citation>
    <scope>NUCLEOTIDE SEQUENCE [LARGE SCALE GENOMIC DNA]</scope>
    <source>
        <strain evidence="5 6">B210</strain>
    </source>
</reference>
<evidence type="ECO:0000313" key="5">
    <source>
        <dbReference type="EMBL" id="RAL23004.1"/>
    </source>
</evidence>
<comment type="caution">
    <text evidence="5">The sequence shown here is derived from an EMBL/GenBank/DDBJ whole genome shotgun (WGS) entry which is preliminary data.</text>
</comment>
<feature type="domain" description="SUI1" evidence="4">
    <location>
        <begin position="80"/>
        <end position="141"/>
    </location>
</feature>
<dbReference type="Proteomes" id="UP000249169">
    <property type="component" value="Unassembled WGS sequence"/>
</dbReference>
<dbReference type="OrthoDB" id="9792915at2"/>
<protein>
    <submittedName>
        <fullName evidence="5">Translation initiation factor</fullName>
    </submittedName>
</protein>
<dbReference type="RefSeq" id="WP_111729532.1">
    <property type="nucleotide sequence ID" value="NZ_QHKO01000003.1"/>
</dbReference>
<dbReference type="Gene3D" id="3.30.780.10">
    <property type="entry name" value="SUI1-like domain"/>
    <property type="match status" value="1"/>
</dbReference>
<dbReference type="CDD" id="cd11567">
    <property type="entry name" value="YciH_like"/>
    <property type="match status" value="1"/>
</dbReference>
<dbReference type="GO" id="GO:0003743">
    <property type="term" value="F:translation initiation factor activity"/>
    <property type="evidence" value="ECO:0007669"/>
    <property type="project" value="UniProtKB-KW"/>
</dbReference>
<dbReference type="PROSITE" id="PS50296">
    <property type="entry name" value="SUI1"/>
    <property type="match status" value="1"/>
</dbReference>
<evidence type="ECO:0000256" key="3">
    <source>
        <dbReference type="SAM" id="MobiDB-lite"/>
    </source>
</evidence>
<keyword evidence="1" id="KW-0810">Translation regulation</keyword>
<evidence type="ECO:0000256" key="1">
    <source>
        <dbReference type="ARBA" id="ARBA00022845"/>
    </source>
</evidence>
<dbReference type="InterPro" id="IPR036877">
    <property type="entry name" value="SUI1_dom_sf"/>
</dbReference>
<dbReference type="InterPro" id="IPR005872">
    <property type="entry name" value="SUI1_arc_bac"/>
</dbReference>
<dbReference type="Pfam" id="PF01253">
    <property type="entry name" value="SUI1"/>
    <property type="match status" value="1"/>
</dbReference>
<evidence type="ECO:0000313" key="6">
    <source>
        <dbReference type="Proteomes" id="UP000249169"/>
    </source>
</evidence>
<keyword evidence="2" id="KW-0648">Protein biosynthesis</keyword>
<sequence>MGKRRNASDQRNASKKKIALDADTKGFGHNPFAAHFGQASSPAAPPEETSTAPNPQHQPAPGATLNLARLKHLRLRIERKGRGGKTVTLLEGLGSPGEDALEALLGQLKRALGCGAAIDGEAIALQGDQRERAARWLQEQGASVR</sequence>
<dbReference type="EMBL" id="QHKO01000003">
    <property type="protein sequence ID" value="RAL23004.1"/>
    <property type="molecule type" value="Genomic_DNA"/>
</dbReference>
<keyword evidence="5" id="KW-0396">Initiation factor</keyword>
<evidence type="ECO:0000256" key="2">
    <source>
        <dbReference type="ARBA" id="ARBA00022917"/>
    </source>
</evidence>
<name>A0A328C8R7_9DELT</name>
<feature type="compositionally biased region" description="Low complexity" evidence="3">
    <location>
        <begin position="39"/>
        <end position="53"/>
    </location>
</feature>
<keyword evidence="6" id="KW-1185">Reference proteome</keyword>
<proteinExistence type="predicted"/>
<organism evidence="5 6">
    <name type="scientific">Lujinxingia litoralis</name>
    <dbReference type="NCBI Taxonomy" id="2211119"/>
    <lineage>
        <taxon>Bacteria</taxon>
        <taxon>Deltaproteobacteria</taxon>
        <taxon>Bradymonadales</taxon>
        <taxon>Lujinxingiaceae</taxon>
        <taxon>Lujinxingia</taxon>
    </lineage>
</organism>